<keyword evidence="2" id="KW-0547">Nucleotide-binding</keyword>
<dbReference type="GO" id="GO:0005524">
    <property type="term" value="F:ATP binding"/>
    <property type="evidence" value="ECO:0007669"/>
    <property type="project" value="UniProtKB-KW"/>
</dbReference>
<dbReference type="Pfam" id="PF00437">
    <property type="entry name" value="T2SSE"/>
    <property type="match status" value="1"/>
</dbReference>
<dbReference type="AlphaFoldDB" id="A0A7Z8G4D1"/>
<comment type="similarity">
    <text evidence="1">Belongs to the GSP E family.</text>
</comment>
<reference evidence="5 6" key="1">
    <citation type="journal article" date="2018" name="Int. J. Food Microbiol.">
        <title>Growth of Carnobacterium spp. isolated from chilled vacuum-packaged meat under relevant acidic conditions.</title>
        <authorList>
            <person name="Zhang P."/>
            <person name="Badoni M."/>
            <person name="Ganzle M."/>
            <person name="Yang X."/>
        </authorList>
    </citation>
    <scope>NUCLEOTIDE SEQUENCE [LARGE SCALE GENOMIC DNA]</scope>
    <source>
        <strain evidence="5 6">B2</strain>
    </source>
</reference>
<dbReference type="Proteomes" id="UP000297938">
    <property type="component" value="Unassembled WGS sequence"/>
</dbReference>
<keyword evidence="3" id="KW-0067">ATP-binding</keyword>
<protein>
    <submittedName>
        <fullName evidence="5">General secretion pathway protein GspE</fullName>
    </submittedName>
</protein>
<evidence type="ECO:0000313" key="5">
    <source>
        <dbReference type="EMBL" id="TFJ23749.1"/>
    </source>
</evidence>
<organism evidence="5 6">
    <name type="scientific">Carnobacterium divergens</name>
    <name type="common">Lactobacillus divergens</name>
    <dbReference type="NCBI Taxonomy" id="2748"/>
    <lineage>
        <taxon>Bacteria</taxon>
        <taxon>Bacillati</taxon>
        <taxon>Bacillota</taxon>
        <taxon>Bacilli</taxon>
        <taxon>Lactobacillales</taxon>
        <taxon>Carnobacteriaceae</taxon>
        <taxon>Carnobacterium</taxon>
    </lineage>
</organism>
<dbReference type="InterPro" id="IPR001482">
    <property type="entry name" value="T2SS/T4SS_dom"/>
</dbReference>
<dbReference type="EMBL" id="NRPP01000018">
    <property type="protein sequence ID" value="TFJ23749.1"/>
    <property type="molecule type" value="Genomic_DNA"/>
</dbReference>
<dbReference type="InterPro" id="IPR047667">
    <property type="entry name" value="ATPase_ComGA"/>
</dbReference>
<accession>A0A7Z8G4D1</accession>
<gene>
    <name evidence="5" type="ORF">CKN69_12685</name>
</gene>
<dbReference type="CDD" id="cd01129">
    <property type="entry name" value="PulE-GspE-like"/>
    <property type="match status" value="1"/>
</dbReference>
<dbReference type="NCBIfam" id="NF041000">
    <property type="entry name" value="ATPase_ComGA"/>
    <property type="match status" value="1"/>
</dbReference>
<name>A0A7Z8G4D1_CARDV</name>
<sequence>MSESIEEFAKHLIKNLAKRGASDIHILPTRNHYRIYFRTSNELIEWQKVTIELGSRLIAYFKFLANMEVSEKRKPQSGAAELEIGELQKSLRFSTITNFNYQESMVIRLLLSKQDCKLEETTFFPKAIGELQQLVSAKSGLILFSGPVSSGKTTTMYQLVKEQVDKKQSQVITIEDPVEIEQPEFLQTQLNEEAGITYEVILKASLRHHPDILIVGEIRDSQTAKNVLRGALTGHLILASIHAKDTEGVLLRMLELGVSLLQLQQVLLAVVSQRLIAKKCSLCEGNCHFFCTHFPHDHKKATLYEILSYQLLEKRLQELKKEIFNQKRTNGFNEVLRKAYVYGYITKESYQQFQIR</sequence>
<comment type="caution">
    <text evidence="5">The sequence shown here is derived from an EMBL/GenBank/DDBJ whole genome shotgun (WGS) entry which is preliminary data.</text>
</comment>
<dbReference type="SUPFAM" id="SSF52540">
    <property type="entry name" value="P-loop containing nucleoside triphosphate hydrolases"/>
    <property type="match status" value="1"/>
</dbReference>
<dbReference type="InterPro" id="IPR027417">
    <property type="entry name" value="P-loop_NTPase"/>
</dbReference>
<evidence type="ECO:0000259" key="4">
    <source>
        <dbReference type="PROSITE" id="PS00662"/>
    </source>
</evidence>
<feature type="domain" description="Bacterial type II secretion system protein E" evidence="4">
    <location>
        <begin position="206"/>
        <end position="220"/>
    </location>
</feature>
<dbReference type="GO" id="GO:0016887">
    <property type="term" value="F:ATP hydrolysis activity"/>
    <property type="evidence" value="ECO:0007669"/>
    <property type="project" value="TreeGrafter"/>
</dbReference>
<dbReference type="Gene3D" id="3.40.50.300">
    <property type="entry name" value="P-loop containing nucleotide triphosphate hydrolases"/>
    <property type="match status" value="1"/>
</dbReference>
<dbReference type="PROSITE" id="PS00662">
    <property type="entry name" value="T2SP_E"/>
    <property type="match status" value="1"/>
</dbReference>
<dbReference type="PANTHER" id="PTHR30258">
    <property type="entry name" value="TYPE II SECRETION SYSTEM PROTEIN GSPE-RELATED"/>
    <property type="match status" value="1"/>
</dbReference>
<evidence type="ECO:0000256" key="3">
    <source>
        <dbReference type="ARBA" id="ARBA00022840"/>
    </source>
</evidence>
<dbReference type="PANTHER" id="PTHR30258:SF2">
    <property type="entry name" value="COMG OPERON PROTEIN 1"/>
    <property type="match status" value="1"/>
</dbReference>
<dbReference type="Gene3D" id="3.30.450.90">
    <property type="match status" value="1"/>
</dbReference>
<dbReference type="GO" id="GO:0005886">
    <property type="term" value="C:plasma membrane"/>
    <property type="evidence" value="ECO:0007669"/>
    <property type="project" value="TreeGrafter"/>
</dbReference>
<evidence type="ECO:0000256" key="2">
    <source>
        <dbReference type="ARBA" id="ARBA00022741"/>
    </source>
</evidence>
<evidence type="ECO:0000256" key="1">
    <source>
        <dbReference type="ARBA" id="ARBA00006611"/>
    </source>
</evidence>
<proteinExistence type="inferred from homology"/>
<evidence type="ECO:0000313" key="6">
    <source>
        <dbReference type="Proteomes" id="UP000297938"/>
    </source>
</evidence>
<dbReference type="RefSeq" id="WP_135026641.1">
    <property type="nucleotide sequence ID" value="NZ_JBFUWK010000004.1"/>
</dbReference>